<keyword evidence="2" id="KW-1185">Reference proteome</keyword>
<gene>
    <name evidence="1" type="ORF">KC01_LOCUS29253</name>
</gene>
<dbReference type="EMBL" id="OZ035825">
    <property type="protein sequence ID" value="CAL1601251.1"/>
    <property type="molecule type" value="Genomic_DNA"/>
</dbReference>
<dbReference type="AlphaFoldDB" id="A0AAV2LIB4"/>
<accession>A0AAV2LIB4</accession>
<evidence type="ECO:0000313" key="2">
    <source>
        <dbReference type="Proteomes" id="UP001497482"/>
    </source>
</evidence>
<proteinExistence type="predicted"/>
<protein>
    <submittedName>
        <fullName evidence="1">Uncharacterized protein</fullName>
    </submittedName>
</protein>
<evidence type="ECO:0000313" key="1">
    <source>
        <dbReference type="EMBL" id="CAL1601251.1"/>
    </source>
</evidence>
<dbReference type="Proteomes" id="UP001497482">
    <property type="component" value="Chromosome 3"/>
</dbReference>
<name>A0AAV2LIB4_KNICA</name>
<sequence length="104" mass="11382">MYVLTYKLPSPLTALCALKYANSCPVSLSPSYTLILYLCPNALPRVPDLLIEYIITSHLSHAINLVSRSPLIPRRFSLSSVLALSPIQTANLPPSSAHNSHLKI</sequence>
<reference evidence="1 2" key="1">
    <citation type="submission" date="2024-04" db="EMBL/GenBank/DDBJ databases">
        <authorList>
            <person name="Waldvogel A.-M."/>
            <person name="Schoenle A."/>
        </authorList>
    </citation>
    <scope>NUCLEOTIDE SEQUENCE [LARGE SCALE GENOMIC DNA]</scope>
</reference>
<organism evidence="1 2">
    <name type="scientific">Knipowitschia caucasica</name>
    <name type="common">Caucasian dwarf goby</name>
    <name type="synonym">Pomatoschistus caucasicus</name>
    <dbReference type="NCBI Taxonomy" id="637954"/>
    <lineage>
        <taxon>Eukaryota</taxon>
        <taxon>Metazoa</taxon>
        <taxon>Chordata</taxon>
        <taxon>Craniata</taxon>
        <taxon>Vertebrata</taxon>
        <taxon>Euteleostomi</taxon>
        <taxon>Actinopterygii</taxon>
        <taxon>Neopterygii</taxon>
        <taxon>Teleostei</taxon>
        <taxon>Neoteleostei</taxon>
        <taxon>Acanthomorphata</taxon>
        <taxon>Gobiaria</taxon>
        <taxon>Gobiiformes</taxon>
        <taxon>Gobioidei</taxon>
        <taxon>Gobiidae</taxon>
        <taxon>Gobiinae</taxon>
        <taxon>Knipowitschia</taxon>
    </lineage>
</organism>